<dbReference type="EMBL" id="JASPKY010000548">
    <property type="protein sequence ID" value="KAK9693228.1"/>
    <property type="molecule type" value="Genomic_DNA"/>
</dbReference>
<comment type="caution">
    <text evidence="1">The sequence shown here is derived from an EMBL/GenBank/DDBJ whole genome shotgun (WGS) entry which is preliminary data.</text>
</comment>
<accession>A0AAW1ITA3</accession>
<dbReference type="Proteomes" id="UP001458880">
    <property type="component" value="Unassembled WGS sequence"/>
</dbReference>
<dbReference type="AlphaFoldDB" id="A0AAW1ITA3"/>
<protein>
    <submittedName>
        <fullName evidence="1">Uncharacterized protein</fullName>
    </submittedName>
</protein>
<evidence type="ECO:0000313" key="2">
    <source>
        <dbReference type="Proteomes" id="UP001458880"/>
    </source>
</evidence>
<proteinExistence type="predicted"/>
<sequence>MELSKQQEKKIAMSASIEQYAKESEDYYKISITLLELQLIVSKEKYNHSYIYGDILKLHQYMYIRIPWHSQGGTVVQDYGKRRSVASSEMVREQKATLSVRKGGGGPSRVVKYFGLWLKTSVHLPRTSTRPQRKLKTRSSPGKTVAVDFDHRGRGFWPAWYTRNYYKCIIFKIRYQYVPIIPTYNRSLTHLLVSSVWQTRQPGLCINNM</sequence>
<reference evidence="1 2" key="1">
    <citation type="journal article" date="2024" name="BMC Genomics">
        <title>De novo assembly and annotation of Popillia japonica's genome with initial clues to its potential as an invasive pest.</title>
        <authorList>
            <person name="Cucini C."/>
            <person name="Boschi S."/>
            <person name="Funari R."/>
            <person name="Cardaioli E."/>
            <person name="Iannotti N."/>
            <person name="Marturano G."/>
            <person name="Paoli F."/>
            <person name="Bruttini M."/>
            <person name="Carapelli A."/>
            <person name="Frati F."/>
            <person name="Nardi F."/>
        </authorList>
    </citation>
    <scope>NUCLEOTIDE SEQUENCE [LARGE SCALE GENOMIC DNA]</scope>
    <source>
        <strain evidence="1">DMR45628</strain>
    </source>
</reference>
<name>A0AAW1ITA3_POPJA</name>
<keyword evidence="2" id="KW-1185">Reference proteome</keyword>
<evidence type="ECO:0000313" key="1">
    <source>
        <dbReference type="EMBL" id="KAK9693228.1"/>
    </source>
</evidence>
<gene>
    <name evidence="1" type="ORF">QE152_g34346</name>
</gene>
<organism evidence="1 2">
    <name type="scientific">Popillia japonica</name>
    <name type="common">Japanese beetle</name>
    <dbReference type="NCBI Taxonomy" id="7064"/>
    <lineage>
        <taxon>Eukaryota</taxon>
        <taxon>Metazoa</taxon>
        <taxon>Ecdysozoa</taxon>
        <taxon>Arthropoda</taxon>
        <taxon>Hexapoda</taxon>
        <taxon>Insecta</taxon>
        <taxon>Pterygota</taxon>
        <taxon>Neoptera</taxon>
        <taxon>Endopterygota</taxon>
        <taxon>Coleoptera</taxon>
        <taxon>Polyphaga</taxon>
        <taxon>Scarabaeiformia</taxon>
        <taxon>Scarabaeidae</taxon>
        <taxon>Rutelinae</taxon>
        <taxon>Popillia</taxon>
    </lineage>
</organism>